<keyword evidence="4" id="KW-1185">Reference proteome</keyword>
<dbReference type="InterPro" id="IPR036582">
    <property type="entry name" value="Mao_N_sf"/>
</dbReference>
<comment type="caution">
    <text evidence="3">The sequence shown here is derived from an EMBL/GenBank/DDBJ whole genome shotgun (WGS) entry which is preliminary data.</text>
</comment>
<protein>
    <submittedName>
        <fullName evidence="3">Copper amine oxidase N-terminal domain-containing protein</fullName>
    </submittedName>
</protein>
<dbReference type="EMBL" id="JBHTLU010000013">
    <property type="protein sequence ID" value="MFD1220175.1"/>
    <property type="molecule type" value="Genomic_DNA"/>
</dbReference>
<evidence type="ECO:0000256" key="1">
    <source>
        <dbReference type="SAM" id="SignalP"/>
    </source>
</evidence>
<evidence type="ECO:0000259" key="2">
    <source>
        <dbReference type="Pfam" id="PF07833"/>
    </source>
</evidence>
<sequence>MNNVMKKGIALMALSMALGGGAAYAAPNMMPLAEEPQAVSATLAAEQIQVTVNGKAASLTGYQASGAQEAMLPLRAIAESLGFTLTWKQEDSSVDLSKGPQWTNVKVGDDRYSVNKMLKTLGTAPELKDNTMYVPASFFQEILHASVTKDGNSVAVSAAEQKKTVLTQGVITAIRDVDGHKAVQINGIGTEGTVLTLSDETTYQKADGTPLTFADLTLGQKVEAEHSLVATLSLPPQTPTYKITVLDGADKKRMLGNAGNIEEVRTSDSGATSLLIKGTGLNEQSQKEIVLQVTDQTTVVNLKGEAVDKSTLAKGTRVIAFYDAMMTKSLPPIGKAWKIVVQPAAE</sequence>
<feature type="chain" id="PRO_5047030192" evidence="1">
    <location>
        <begin position="26"/>
        <end position="346"/>
    </location>
</feature>
<accession>A0ABW3UHP6</accession>
<dbReference type="Proteomes" id="UP001597180">
    <property type="component" value="Unassembled WGS sequence"/>
</dbReference>
<keyword evidence="1" id="KW-0732">Signal</keyword>
<gene>
    <name evidence="3" type="ORF">ACFQ4B_08595</name>
</gene>
<dbReference type="SUPFAM" id="SSF55383">
    <property type="entry name" value="Copper amine oxidase, domain N"/>
    <property type="match status" value="1"/>
</dbReference>
<evidence type="ECO:0000313" key="3">
    <source>
        <dbReference type="EMBL" id="MFD1220175.1"/>
    </source>
</evidence>
<dbReference type="InterPro" id="IPR012854">
    <property type="entry name" value="Cu_amine_oxidase-like_N"/>
</dbReference>
<proteinExistence type="predicted"/>
<name>A0ABW3UHP6_9BACL</name>
<evidence type="ECO:0000313" key="4">
    <source>
        <dbReference type="Proteomes" id="UP001597180"/>
    </source>
</evidence>
<organism evidence="3 4">
    <name type="scientific">Paenibacillus vulneris</name>
    <dbReference type="NCBI Taxonomy" id="1133364"/>
    <lineage>
        <taxon>Bacteria</taxon>
        <taxon>Bacillati</taxon>
        <taxon>Bacillota</taxon>
        <taxon>Bacilli</taxon>
        <taxon>Bacillales</taxon>
        <taxon>Paenibacillaceae</taxon>
        <taxon>Paenibacillus</taxon>
    </lineage>
</organism>
<feature type="signal peptide" evidence="1">
    <location>
        <begin position="1"/>
        <end position="25"/>
    </location>
</feature>
<reference evidence="4" key="1">
    <citation type="journal article" date="2019" name="Int. J. Syst. Evol. Microbiol.">
        <title>The Global Catalogue of Microorganisms (GCM) 10K type strain sequencing project: providing services to taxonomists for standard genome sequencing and annotation.</title>
        <authorList>
            <consortium name="The Broad Institute Genomics Platform"/>
            <consortium name="The Broad Institute Genome Sequencing Center for Infectious Disease"/>
            <person name="Wu L."/>
            <person name="Ma J."/>
        </authorList>
    </citation>
    <scope>NUCLEOTIDE SEQUENCE [LARGE SCALE GENOMIC DNA]</scope>
    <source>
        <strain evidence="4">CCUG 53270</strain>
    </source>
</reference>
<dbReference type="Gene3D" id="3.30.457.10">
    <property type="entry name" value="Copper amine oxidase-like, N-terminal domain"/>
    <property type="match status" value="1"/>
</dbReference>
<dbReference type="Pfam" id="PF07833">
    <property type="entry name" value="Cu_amine_oxidN1"/>
    <property type="match status" value="1"/>
</dbReference>
<dbReference type="RefSeq" id="WP_345586924.1">
    <property type="nucleotide sequence ID" value="NZ_BAABJG010000006.1"/>
</dbReference>
<feature type="domain" description="Copper amine oxidase-like N-terminal" evidence="2">
    <location>
        <begin position="52"/>
        <end position="156"/>
    </location>
</feature>